<organism evidence="2 3">
    <name type="scientific">Bacillus yapensis</name>
    <dbReference type="NCBI Taxonomy" id="2492960"/>
    <lineage>
        <taxon>Bacteria</taxon>
        <taxon>Bacillati</taxon>
        <taxon>Bacillota</taxon>
        <taxon>Bacilli</taxon>
        <taxon>Bacillales</taxon>
        <taxon>Bacillaceae</taxon>
        <taxon>Bacillus</taxon>
    </lineage>
</organism>
<keyword evidence="1" id="KW-0472">Membrane</keyword>
<evidence type="ECO:0000313" key="2">
    <source>
        <dbReference type="EMBL" id="RTR28135.1"/>
    </source>
</evidence>
<feature type="transmembrane region" description="Helical" evidence="1">
    <location>
        <begin position="45"/>
        <end position="73"/>
    </location>
</feature>
<dbReference type="AlphaFoldDB" id="A0A3S0L6K1"/>
<evidence type="ECO:0000313" key="3">
    <source>
        <dbReference type="Proteomes" id="UP000271374"/>
    </source>
</evidence>
<keyword evidence="1" id="KW-0812">Transmembrane</keyword>
<feature type="transmembrane region" description="Helical" evidence="1">
    <location>
        <begin position="7"/>
        <end position="33"/>
    </location>
</feature>
<protein>
    <submittedName>
        <fullName evidence="2">Uncharacterized protein</fullName>
    </submittedName>
</protein>
<dbReference type="OrthoDB" id="2937989at2"/>
<evidence type="ECO:0000256" key="1">
    <source>
        <dbReference type="SAM" id="Phobius"/>
    </source>
</evidence>
<proteinExistence type="predicted"/>
<keyword evidence="1" id="KW-1133">Transmembrane helix</keyword>
<dbReference type="EMBL" id="RXNT01000016">
    <property type="protein sequence ID" value="RTR28135.1"/>
    <property type="molecule type" value="Genomic_DNA"/>
</dbReference>
<comment type="caution">
    <text evidence="2">The sequence shown here is derived from an EMBL/GenBank/DDBJ whole genome shotgun (WGS) entry which is preliminary data.</text>
</comment>
<keyword evidence="3" id="KW-1185">Reference proteome</keyword>
<name>A0A3S0L6K1_9BACI</name>
<dbReference type="RefSeq" id="WP_126410139.1">
    <property type="nucleotide sequence ID" value="NZ_RXNT01000016.1"/>
</dbReference>
<accession>A0A3S0L6K1</accession>
<gene>
    <name evidence="2" type="ORF">EKG37_17695</name>
</gene>
<dbReference type="Proteomes" id="UP000271374">
    <property type="component" value="Unassembled WGS sequence"/>
</dbReference>
<reference evidence="2 3" key="1">
    <citation type="submission" date="2018-12" db="EMBL/GenBank/DDBJ databases">
        <title>Bacillus yapensis draft genome sequence.</title>
        <authorList>
            <person name="Yu L."/>
            <person name="Xu X."/>
            <person name="Tang X."/>
        </authorList>
    </citation>
    <scope>NUCLEOTIDE SEQUENCE [LARGE SCALE GENOMIC DNA]</scope>
    <source>
        <strain evidence="2 3">XXST-01</strain>
    </source>
</reference>
<sequence>MRLILGFIFVFILSVIFSYFQGFIDFLIDLGIFPIKYRNSTNFDIMVIFVLYLVFMATATAIGLITIAGLQLLQLKHNGKIKKAKAKAKKLYGTDSPYFYLLDANINDPGVSLKKSIYVYETIKFYLYSKIKDWDEVTKSVSQLSNIDRLKLYHEAIDYYGLPDIPKEYGIFDNYSDAELAQFNK</sequence>